<dbReference type="InterPro" id="IPR043130">
    <property type="entry name" value="CDP-OH_PTrfase_TM_dom"/>
</dbReference>
<keyword evidence="9" id="KW-0594">Phospholipid biosynthesis</keyword>
<name>A0A4Z0GPI4_9BACL</name>
<comment type="similarity">
    <text evidence="2 11">Belongs to the CDP-alcohol phosphatidyltransferase class-I family.</text>
</comment>
<accession>A0A4Z0GPI4</accession>
<keyword evidence="3" id="KW-0444">Lipid biosynthesis</keyword>
<sequence length="178" mass="20040">MKHIPNILTTSRMIFVILMLFFYKNPWIFATLYATAVLSDVLDGVIARRTQTQTPFGARLDSFADLLMYGIIVMLIFYWMGDLLAPGVPLIVTIAGVRMISILIAAVKFHTFVSLHTWGNKFTGILIFLAPIVFIISKSTSFFWFVGLIALLSAIEEGLIHLMSDSVDENRRSIFLSD</sequence>
<dbReference type="Proteomes" id="UP000298347">
    <property type="component" value="Unassembled WGS sequence"/>
</dbReference>
<reference evidence="13 14" key="1">
    <citation type="journal article" date="2015" name="Int. J. Syst. Evol. Microbiol.">
        <title>Sporolactobacillus shoreae sp. nov. and Sporolactobacillus spathodeae sp. nov., two spore-forming lactic acid bacteria isolated from tree barks in Thailand.</title>
        <authorList>
            <person name="Thamacharoensuk T."/>
            <person name="Kitahara M."/>
            <person name="Ohkuma M."/>
            <person name="Thongchul N."/>
            <person name="Tanasupawat S."/>
        </authorList>
    </citation>
    <scope>NUCLEOTIDE SEQUENCE [LARGE SCALE GENOMIC DNA]</scope>
    <source>
        <strain evidence="13 14">BK92</strain>
    </source>
</reference>
<keyword evidence="4 11" id="KW-0808">Transferase</keyword>
<proteinExistence type="inferred from homology"/>
<protein>
    <submittedName>
        <fullName evidence="13">CDP-alcohol phosphatidyltransferase family protein</fullName>
    </submittedName>
</protein>
<evidence type="ECO:0000256" key="4">
    <source>
        <dbReference type="ARBA" id="ARBA00022679"/>
    </source>
</evidence>
<dbReference type="GO" id="GO:0016780">
    <property type="term" value="F:phosphotransferase activity, for other substituted phosphate groups"/>
    <property type="evidence" value="ECO:0007669"/>
    <property type="project" value="InterPro"/>
</dbReference>
<evidence type="ECO:0000256" key="3">
    <source>
        <dbReference type="ARBA" id="ARBA00022516"/>
    </source>
</evidence>
<dbReference type="RefSeq" id="WP_135348404.1">
    <property type="nucleotide sequence ID" value="NZ_SRJD01000008.1"/>
</dbReference>
<dbReference type="GO" id="GO:0016020">
    <property type="term" value="C:membrane"/>
    <property type="evidence" value="ECO:0007669"/>
    <property type="project" value="UniProtKB-SubCell"/>
</dbReference>
<comment type="caution">
    <text evidence="13">The sequence shown here is derived from an EMBL/GenBank/DDBJ whole genome shotgun (WGS) entry which is preliminary data.</text>
</comment>
<evidence type="ECO:0000256" key="6">
    <source>
        <dbReference type="ARBA" id="ARBA00022989"/>
    </source>
</evidence>
<evidence type="ECO:0000256" key="10">
    <source>
        <dbReference type="ARBA" id="ARBA00023264"/>
    </source>
</evidence>
<evidence type="ECO:0000256" key="8">
    <source>
        <dbReference type="ARBA" id="ARBA00023136"/>
    </source>
</evidence>
<keyword evidence="14" id="KW-1185">Reference proteome</keyword>
<dbReference type="AlphaFoldDB" id="A0A4Z0GPI4"/>
<keyword evidence="6 12" id="KW-1133">Transmembrane helix</keyword>
<dbReference type="OrthoDB" id="9796672at2"/>
<evidence type="ECO:0000256" key="9">
    <source>
        <dbReference type="ARBA" id="ARBA00023209"/>
    </source>
</evidence>
<dbReference type="InterPro" id="IPR050324">
    <property type="entry name" value="CDP-alcohol_PTase-I"/>
</dbReference>
<dbReference type="PROSITE" id="PS00379">
    <property type="entry name" value="CDP_ALCOHOL_P_TRANSF"/>
    <property type="match status" value="1"/>
</dbReference>
<evidence type="ECO:0000256" key="2">
    <source>
        <dbReference type="ARBA" id="ARBA00010441"/>
    </source>
</evidence>
<feature type="transmembrane region" description="Helical" evidence="12">
    <location>
        <begin position="142"/>
        <end position="163"/>
    </location>
</feature>
<organism evidence="13 14">
    <name type="scientific">Sporolactobacillus shoreae</name>
    <dbReference type="NCBI Taxonomy" id="1465501"/>
    <lineage>
        <taxon>Bacteria</taxon>
        <taxon>Bacillati</taxon>
        <taxon>Bacillota</taxon>
        <taxon>Bacilli</taxon>
        <taxon>Bacillales</taxon>
        <taxon>Sporolactobacillaceae</taxon>
        <taxon>Sporolactobacillus</taxon>
    </lineage>
</organism>
<gene>
    <name evidence="13" type="ORF">E4665_08710</name>
</gene>
<dbReference type="PANTHER" id="PTHR14269">
    <property type="entry name" value="CDP-DIACYLGLYCEROL--GLYCEROL-3-PHOSPHATE 3-PHOSPHATIDYLTRANSFERASE-RELATED"/>
    <property type="match status" value="1"/>
</dbReference>
<evidence type="ECO:0000313" key="14">
    <source>
        <dbReference type="Proteomes" id="UP000298347"/>
    </source>
</evidence>
<dbReference type="PANTHER" id="PTHR14269:SF11">
    <property type="entry name" value="CDP-DIACYLGLYCEROL--GLYCEROL-3-PHOSPHATE 3-PHOSPHATIDYLTRANSFERASE"/>
    <property type="match status" value="1"/>
</dbReference>
<dbReference type="GO" id="GO:0046474">
    <property type="term" value="P:glycerophospholipid biosynthetic process"/>
    <property type="evidence" value="ECO:0007669"/>
    <property type="project" value="TreeGrafter"/>
</dbReference>
<evidence type="ECO:0000313" key="13">
    <source>
        <dbReference type="EMBL" id="TGA98316.1"/>
    </source>
</evidence>
<dbReference type="InterPro" id="IPR048254">
    <property type="entry name" value="CDP_ALCOHOL_P_TRANSF_CS"/>
</dbReference>
<dbReference type="Gene3D" id="1.20.120.1760">
    <property type="match status" value="1"/>
</dbReference>
<keyword evidence="8 12" id="KW-0472">Membrane</keyword>
<evidence type="ECO:0000256" key="12">
    <source>
        <dbReference type="SAM" id="Phobius"/>
    </source>
</evidence>
<evidence type="ECO:0000256" key="5">
    <source>
        <dbReference type="ARBA" id="ARBA00022692"/>
    </source>
</evidence>
<evidence type="ECO:0000256" key="11">
    <source>
        <dbReference type="RuleBase" id="RU003750"/>
    </source>
</evidence>
<comment type="subcellular location">
    <subcellularLocation>
        <location evidence="1">Membrane</location>
        <topology evidence="1">Multi-pass membrane protein</topology>
    </subcellularLocation>
</comment>
<feature type="transmembrane region" description="Helical" evidence="12">
    <location>
        <begin position="60"/>
        <end position="81"/>
    </location>
</feature>
<evidence type="ECO:0000256" key="1">
    <source>
        <dbReference type="ARBA" id="ARBA00004141"/>
    </source>
</evidence>
<feature type="transmembrane region" description="Helical" evidence="12">
    <location>
        <begin position="87"/>
        <end position="106"/>
    </location>
</feature>
<keyword evidence="7" id="KW-0443">Lipid metabolism</keyword>
<keyword evidence="5 12" id="KW-0812">Transmembrane</keyword>
<dbReference type="Pfam" id="PF01066">
    <property type="entry name" value="CDP-OH_P_transf"/>
    <property type="match status" value="1"/>
</dbReference>
<dbReference type="InterPro" id="IPR000462">
    <property type="entry name" value="CDP-OH_P_trans"/>
</dbReference>
<evidence type="ECO:0000256" key="7">
    <source>
        <dbReference type="ARBA" id="ARBA00023098"/>
    </source>
</evidence>
<feature type="transmembrane region" description="Helical" evidence="12">
    <location>
        <begin position="118"/>
        <end position="136"/>
    </location>
</feature>
<dbReference type="EMBL" id="SRJD01000008">
    <property type="protein sequence ID" value="TGA98316.1"/>
    <property type="molecule type" value="Genomic_DNA"/>
</dbReference>
<keyword evidence="10" id="KW-1208">Phospholipid metabolism</keyword>